<reference evidence="2 3" key="1">
    <citation type="submission" date="2024-03" db="EMBL/GenBank/DDBJ databases">
        <title>Sulfurimonas sp. HSL3-1.</title>
        <authorList>
            <person name="Wang S."/>
        </authorList>
    </citation>
    <scope>NUCLEOTIDE SEQUENCE [LARGE SCALE GENOMIC DNA]</scope>
    <source>
        <strain evidence="2 3">HSL3-1</strain>
    </source>
</reference>
<accession>A0ABZ3HB04</accession>
<feature type="chain" id="PRO_5046489237" description="Porin" evidence="1">
    <location>
        <begin position="21"/>
        <end position="451"/>
    </location>
</feature>
<dbReference type="RefSeq" id="WP_345972265.1">
    <property type="nucleotide sequence ID" value="NZ_CP147920.1"/>
</dbReference>
<evidence type="ECO:0000313" key="2">
    <source>
        <dbReference type="EMBL" id="XAU14572.1"/>
    </source>
</evidence>
<keyword evidence="3" id="KW-1185">Reference proteome</keyword>
<evidence type="ECO:0000313" key="3">
    <source>
        <dbReference type="Proteomes" id="UP001447842"/>
    </source>
</evidence>
<dbReference type="EMBL" id="CP147920">
    <property type="protein sequence ID" value="XAU14572.1"/>
    <property type="molecule type" value="Genomic_DNA"/>
</dbReference>
<gene>
    <name evidence="2" type="ORF">WCY31_09995</name>
</gene>
<name>A0ABZ3HB04_9BACT</name>
<organism evidence="2 3">
    <name type="scientific">Sulfurimonas diazotrophicus</name>
    <dbReference type="NCBI Taxonomy" id="3131939"/>
    <lineage>
        <taxon>Bacteria</taxon>
        <taxon>Pseudomonadati</taxon>
        <taxon>Campylobacterota</taxon>
        <taxon>Epsilonproteobacteria</taxon>
        <taxon>Campylobacterales</taxon>
        <taxon>Sulfurimonadaceae</taxon>
        <taxon>Sulfurimonas</taxon>
    </lineage>
</organism>
<evidence type="ECO:0000256" key="1">
    <source>
        <dbReference type="SAM" id="SignalP"/>
    </source>
</evidence>
<protein>
    <recommendedName>
        <fullName evidence="4">Porin</fullName>
    </recommendedName>
</protein>
<evidence type="ECO:0008006" key="4">
    <source>
        <dbReference type="Google" id="ProtNLM"/>
    </source>
</evidence>
<keyword evidence="1" id="KW-0732">Signal</keyword>
<sequence>MKSTLISSLAVVTLSTAAHATSTTLYTDPSTGQVFTQEGENRVKMGEFIPAQSANADNHTAALQGPTVENGDSPEFLLGKETAPNMKFTASDNPDMWLKLGVRIQGTFENYQRDYEDAAKSDSNNWDAYLRRTRFEAAAGFGKHVSFTMDIRNDKANYQDDGEQKFNVGDAYLKISKPFGTSLVNFRLYRGKIDVSRTETVKSAYVLHYDRPHVADEAAQYITHNRRGTNAKMYGDWKKKISYEVAFGDGVYSGKFKDASGSSFDGDDFNQKSFFYGGKIVLSPFDGWEETKRTETYFGKGKHFEIGAAYWNSPGIEYADGNVSQTIDHELINLEMSAHYKGAFVQAEWFRFDGVVKNWSEAETGKSSGWYVTGEYVIEALNYLAPFVRYENWDKYDGKGDWKLESKMAGVNWYLRGNSTKVGLVFQEDTYGKDLGDYTDTRFKLTTQWFF</sequence>
<dbReference type="Proteomes" id="UP001447842">
    <property type="component" value="Chromosome"/>
</dbReference>
<proteinExistence type="predicted"/>
<feature type="signal peptide" evidence="1">
    <location>
        <begin position="1"/>
        <end position="20"/>
    </location>
</feature>